<comment type="caution">
    <text evidence="3">The sequence shown here is derived from an EMBL/GenBank/DDBJ whole genome shotgun (WGS) entry which is preliminary data.</text>
</comment>
<organism evidence="3 4">
    <name type="scientific">Kibdelosporangium lantanae</name>
    <dbReference type="NCBI Taxonomy" id="1497396"/>
    <lineage>
        <taxon>Bacteria</taxon>
        <taxon>Bacillati</taxon>
        <taxon>Actinomycetota</taxon>
        <taxon>Actinomycetes</taxon>
        <taxon>Pseudonocardiales</taxon>
        <taxon>Pseudonocardiaceae</taxon>
        <taxon>Kibdelosporangium</taxon>
    </lineage>
</organism>
<dbReference type="SUPFAM" id="SSF56112">
    <property type="entry name" value="Protein kinase-like (PK-like)"/>
    <property type="match status" value="1"/>
</dbReference>
<dbReference type="Gene3D" id="1.10.510.10">
    <property type="entry name" value="Transferase(Phosphotransferase) domain 1"/>
    <property type="match status" value="1"/>
</dbReference>
<accession>A0ABW3MK11</accession>
<name>A0ABW3MK11_9PSEU</name>
<protein>
    <submittedName>
        <fullName evidence="3">Protein kinase</fullName>
    </submittedName>
</protein>
<keyword evidence="3" id="KW-0808">Transferase</keyword>
<evidence type="ECO:0000313" key="4">
    <source>
        <dbReference type="Proteomes" id="UP001597045"/>
    </source>
</evidence>
<dbReference type="Pfam" id="PF00069">
    <property type="entry name" value="Pkinase"/>
    <property type="match status" value="1"/>
</dbReference>
<feature type="region of interest" description="Disordered" evidence="1">
    <location>
        <begin position="160"/>
        <end position="197"/>
    </location>
</feature>
<keyword evidence="4" id="KW-1185">Reference proteome</keyword>
<dbReference type="EMBL" id="JBHTIS010002394">
    <property type="protein sequence ID" value="MFD1049775.1"/>
    <property type="molecule type" value="Genomic_DNA"/>
</dbReference>
<dbReference type="InterPro" id="IPR011009">
    <property type="entry name" value="Kinase-like_dom_sf"/>
</dbReference>
<gene>
    <name evidence="3" type="ORF">ACFQ1S_31710</name>
</gene>
<reference evidence="4" key="1">
    <citation type="journal article" date="2019" name="Int. J. Syst. Evol. Microbiol.">
        <title>The Global Catalogue of Microorganisms (GCM) 10K type strain sequencing project: providing services to taxonomists for standard genome sequencing and annotation.</title>
        <authorList>
            <consortium name="The Broad Institute Genomics Platform"/>
            <consortium name="The Broad Institute Genome Sequencing Center for Infectious Disease"/>
            <person name="Wu L."/>
            <person name="Ma J."/>
        </authorList>
    </citation>
    <scope>NUCLEOTIDE SEQUENCE [LARGE SCALE GENOMIC DNA]</scope>
    <source>
        <strain evidence="4">JCM 31486</strain>
    </source>
</reference>
<dbReference type="InterPro" id="IPR052751">
    <property type="entry name" value="Plant_MAPKKK"/>
</dbReference>
<sequence>FAHGQGFLHRDVKPQNILRLPTSYVLADFGVARMADAGQTTSLRMVSYRHAAPQTIDGEAPAAVDDIWSLGSTLFTLLSGTAPFASDNPDEDTLLSYLGRLRSAEPRPLYRPDVPPELTDVISRCLRKERAQRYPDAATLRAAFSSALVLELVATLSVSSDGPYRSDMPIAPRPSADTCGPLLPRRRSCTGGSLPRR</sequence>
<feature type="domain" description="Protein kinase" evidence="2">
    <location>
        <begin position="1"/>
        <end position="145"/>
    </location>
</feature>
<dbReference type="PROSITE" id="PS50011">
    <property type="entry name" value="PROTEIN_KINASE_DOM"/>
    <property type="match status" value="1"/>
</dbReference>
<evidence type="ECO:0000256" key="1">
    <source>
        <dbReference type="SAM" id="MobiDB-lite"/>
    </source>
</evidence>
<dbReference type="Proteomes" id="UP001597045">
    <property type="component" value="Unassembled WGS sequence"/>
</dbReference>
<keyword evidence="3" id="KW-0418">Kinase</keyword>
<proteinExistence type="predicted"/>
<feature type="non-terminal residue" evidence="3">
    <location>
        <position position="1"/>
    </location>
</feature>
<dbReference type="PANTHER" id="PTHR48011:SF4">
    <property type="entry name" value="MITOGEN-ACTIVATED PROTEIN KINASE KINASE KINASE 19"/>
    <property type="match status" value="1"/>
</dbReference>
<dbReference type="InterPro" id="IPR000719">
    <property type="entry name" value="Prot_kinase_dom"/>
</dbReference>
<dbReference type="PANTHER" id="PTHR48011">
    <property type="entry name" value="CCR4-NOT TRANSCRIPTIONAL COMPLEX SUBUNIT CAF120-RELATED"/>
    <property type="match status" value="1"/>
</dbReference>
<evidence type="ECO:0000313" key="3">
    <source>
        <dbReference type="EMBL" id="MFD1049775.1"/>
    </source>
</evidence>
<dbReference type="SMART" id="SM00220">
    <property type="entry name" value="S_TKc"/>
    <property type="match status" value="1"/>
</dbReference>
<evidence type="ECO:0000259" key="2">
    <source>
        <dbReference type="PROSITE" id="PS50011"/>
    </source>
</evidence>
<dbReference type="GO" id="GO:0016301">
    <property type="term" value="F:kinase activity"/>
    <property type="evidence" value="ECO:0007669"/>
    <property type="project" value="UniProtKB-KW"/>
</dbReference>